<dbReference type="Gene3D" id="3.30.1300.10">
    <property type="entry name" value="Pantoate-beta-alanine ligase, C-terminal domain"/>
    <property type="match status" value="1"/>
</dbReference>
<feature type="active site" description="Proton donor" evidence="15">
    <location>
        <position position="34"/>
    </location>
</feature>
<dbReference type="GeneID" id="91463103"/>
<dbReference type="HAMAP" id="MF_00158">
    <property type="entry name" value="PanC"/>
    <property type="match status" value="1"/>
</dbReference>
<evidence type="ECO:0000313" key="16">
    <source>
        <dbReference type="EMBL" id="QNT93826.1"/>
    </source>
</evidence>
<dbReference type="NCBIfam" id="TIGR00018">
    <property type="entry name" value="panC"/>
    <property type="match status" value="1"/>
</dbReference>
<comment type="subunit">
    <text evidence="15">Homodimer.</text>
</comment>
<feature type="binding site" evidence="15">
    <location>
        <position position="61"/>
    </location>
    <ligand>
        <name>beta-alanine</name>
        <dbReference type="ChEBI" id="CHEBI:57966"/>
    </ligand>
</feature>
<feature type="binding site" evidence="15">
    <location>
        <position position="61"/>
    </location>
    <ligand>
        <name>(R)-pantoate</name>
        <dbReference type="ChEBI" id="CHEBI:15980"/>
    </ligand>
</feature>
<feature type="binding site" evidence="15">
    <location>
        <begin position="185"/>
        <end position="188"/>
    </location>
    <ligand>
        <name>ATP</name>
        <dbReference type="ChEBI" id="CHEBI:30616"/>
    </ligand>
</feature>
<dbReference type="InterPro" id="IPR003721">
    <property type="entry name" value="Pantoate_ligase"/>
</dbReference>
<accession>A0A7H1Q0J6</accession>
<dbReference type="RefSeq" id="WP_037660336.1">
    <property type="nucleotide sequence ID" value="NZ_CP051006.1"/>
</dbReference>
<evidence type="ECO:0000256" key="14">
    <source>
        <dbReference type="ARBA" id="ARBA00077433"/>
    </source>
</evidence>
<dbReference type="Pfam" id="PF02569">
    <property type="entry name" value="Pantoate_ligase"/>
    <property type="match status" value="1"/>
</dbReference>
<keyword evidence="8 15" id="KW-0566">Pantothenate biosynthesis</keyword>
<evidence type="ECO:0000256" key="3">
    <source>
        <dbReference type="ARBA" id="ARBA00009256"/>
    </source>
</evidence>
<dbReference type="AlphaFoldDB" id="A0A7H1Q0J6"/>
<protein>
    <recommendedName>
        <fullName evidence="5 15">Pantothenate synthetase</fullName>
        <shortName evidence="15">PS</shortName>
        <ecNumber evidence="4 15">6.3.2.1</ecNumber>
    </recommendedName>
    <alternativeName>
        <fullName evidence="14 15">Pantoate--beta-alanine ligase</fullName>
    </alternativeName>
    <alternativeName>
        <fullName evidence="11 15">Pantoate-activating enzyme</fullName>
    </alternativeName>
</protein>
<comment type="catalytic activity">
    <reaction evidence="12 15">
        <text>(R)-pantoate + beta-alanine + ATP = (R)-pantothenate + AMP + diphosphate + H(+)</text>
        <dbReference type="Rhea" id="RHEA:10912"/>
        <dbReference type="ChEBI" id="CHEBI:15378"/>
        <dbReference type="ChEBI" id="CHEBI:15980"/>
        <dbReference type="ChEBI" id="CHEBI:29032"/>
        <dbReference type="ChEBI" id="CHEBI:30616"/>
        <dbReference type="ChEBI" id="CHEBI:33019"/>
        <dbReference type="ChEBI" id="CHEBI:57966"/>
        <dbReference type="ChEBI" id="CHEBI:456215"/>
        <dbReference type="EC" id="6.3.2.1"/>
    </reaction>
</comment>
<comment type="similarity">
    <text evidence="3 15">Belongs to the pantothenate synthetase family.</text>
</comment>
<organism evidence="16 17">
    <name type="scientific">Streptomyces griseofuscus</name>
    <dbReference type="NCBI Taxonomy" id="146922"/>
    <lineage>
        <taxon>Bacteria</taxon>
        <taxon>Bacillati</taxon>
        <taxon>Actinomycetota</taxon>
        <taxon>Actinomycetes</taxon>
        <taxon>Kitasatosporales</taxon>
        <taxon>Streptomycetaceae</taxon>
        <taxon>Streptomyces</taxon>
    </lineage>
</organism>
<dbReference type="KEGG" id="sgf:HEP81_03524"/>
<keyword evidence="7 15" id="KW-0436">Ligase</keyword>
<comment type="subcellular location">
    <subcellularLocation>
        <location evidence="1 15">Cytoplasm</location>
    </subcellularLocation>
</comment>
<comment type="miscellaneous">
    <text evidence="15">The reaction proceeds by a bi uni uni bi ping pong mechanism.</text>
</comment>
<dbReference type="InterPro" id="IPR042176">
    <property type="entry name" value="Pantoate_ligase_C"/>
</dbReference>
<dbReference type="EC" id="6.3.2.1" evidence="4 15"/>
<dbReference type="GO" id="GO:0005829">
    <property type="term" value="C:cytosol"/>
    <property type="evidence" value="ECO:0007669"/>
    <property type="project" value="TreeGrafter"/>
</dbReference>
<name>A0A7H1Q0J6_9ACTN</name>
<evidence type="ECO:0000256" key="2">
    <source>
        <dbReference type="ARBA" id="ARBA00004990"/>
    </source>
</evidence>
<dbReference type="CDD" id="cd00560">
    <property type="entry name" value="PanC"/>
    <property type="match status" value="1"/>
</dbReference>
<feature type="binding site" evidence="15">
    <location>
        <position position="177"/>
    </location>
    <ligand>
        <name>ATP</name>
        <dbReference type="ChEBI" id="CHEBI:30616"/>
    </ligand>
</feature>
<dbReference type="PANTHER" id="PTHR21299:SF1">
    <property type="entry name" value="PANTOATE--BETA-ALANINE LIGASE"/>
    <property type="match status" value="1"/>
</dbReference>
<keyword evidence="6 15" id="KW-0963">Cytoplasm</keyword>
<dbReference type="FunFam" id="3.40.50.620:FF:000114">
    <property type="entry name" value="Pantothenate synthetase"/>
    <property type="match status" value="1"/>
</dbReference>
<comment type="function">
    <text evidence="13 15">Catalyzes the condensation of pantoate with beta-alanine in an ATP-dependent reaction via a pantoyl-adenylate intermediate.</text>
</comment>
<dbReference type="GO" id="GO:0004592">
    <property type="term" value="F:pantoate-beta-alanine ligase activity"/>
    <property type="evidence" value="ECO:0007669"/>
    <property type="project" value="UniProtKB-UniRule"/>
</dbReference>
<dbReference type="PANTHER" id="PTHR21299">
    <property type="entry name" value="CYTIDYLATE KINASE/PANTOATE-BETA-ALANINE LIGASE"/>
    <property type="match status" value="1"/>
</dbReference>
<feature type="binding site" evidence="15">
    <location>
        <position position="154"/>
    </location>
    <ligand>
        <name>(R)-pantoate</name>
        <dbReference type="ChEBI" id="CHEBI:15980"/>
    </ligand>
</feature>
<keyword evidence="9 15" id="KW-0547">Nucleotide-binding</keyword>
<evidence type="ECO:0000256" key="9">
    <source>
        <dbReference type="ARBA" id="ARBA00022741"/>
    </source>
</evidence>
<reference evidence="16 17" key="1">
    <citation type="submission" date="2020-04" db="EMBL/GenBank/DDBJ databases">
        <title>Characterization and engineering of Streptomyces griseofuscus DSM40191 as a potential heterologous host for expression of BGCs.</title>
        <authorList>
            <person name="Gren T."/>
            <person name="Whitford C.M."/>
            <person name="Mohite O.S."/>
            <person name="Joergensen T.S."/>
            <person name="Nielsen J.B."/>
            <person name="Lee S.Y."/>
            <person name="Weber T."/>
        </authorList>
    </citation>
    <scope>NUCLEOTIDE SEQUENCE [LARGE SCALE GENOMIC DNA]</scope>
    <source>
        <strain evidence="16 17">DSM 40191</strain>
    </source>
</reference>
<evidence type="ECO:0000313" key="17">
    <source>
        <dbReference type="Proteomes" id="UP000516422"/>
    </source>
</evidence>
<dbReference type="UniPathway" id="UPA00028">
    <property type="reaction ID" value="UER00005"/>
</dbReference>
<feature type="binding site" evidence="15">
    <location>
        <begin position="148"/>
        <end position="151"/>
    </location>
    <ligand>
        <name>ATP</name>
        <dbReference type="ChEBI" id="CHEBI:30616"/>
    </ligand>
</feature>
<proteinExistence type="inferred from homology"/>
<evidence type="ECO:0000256" key="10">
    <source>
        <dbReference type="ARBA" id="ARBA00022840"/>
    </source>
</evidence>
<evidence type="ECO:0000256" key="11">
    <source>
        <dbReference type="ARBA" id="ARBA00032806"/>
    </source>
</evidence>
<sequence>MTTALLHTAQELHARTRKGRRAVVMTMGALHEGHATLVRTAREIAGPDGEVVVTVFVNPLQFGAGEDLDRYPRTLEADLKIAEQAGADAVFAPSVDEVYPGGDPQVRVTAGPMGERLEGSSRPGHFDGMLTVVAKLLHLTRPDVALYGQKDAQQLALIRRMVRDLNFGIEIVGVPTVREEDGLALSSRNRFLSPDERRTALALSRALFAGRDRHAAQEALRARALEVPATQARAEALSAIGESRAAADAHAVATAAPGGPAAVRAAARQVLDEAMRYDPPLEPDYLALVDPSDFTEIGDDFTGEAVLAVAARVGATRLIDNLPLTFGTLGAAS</sequence>
<evidence type="ECO:0000256" key="13">
    <source>
        <dbReference type="ARBA" id="ARBA00055042"/>
    </source>
</evidence>
<evidence type="ECO:0000256" key="7">
    <source>
        <dbReference type="ARBA" id="ARBA00022598"/>
    </source>
</evidence>
<feature type="binding site" evidence="15">
    <location>
        <begin position="27"/>
        <end position="34"/>
    </location>
    <ligand>
        <name>ATP</name>
        <dbReference type="ChEBI" id="CHEBI:30616"/>
    </ligand>
</feature>
<gene>
    <name evidence="15" type="primary">panC</name>
    <name evidence="16" type="ORF">HEP81_03524</name>
</gene>
<dbReference type="Gene3D" id="3.40.50.620">
    <property type="entry name" value="HUPs"/>
    <property type="match status" value="1"/>
</dbReference>
<evidence type="ECO:0000256" key="4">
    <source>
        <dbReference type="ARBA" id="ARBA00012219"/>
    </source>
</evidence>
<evidence type="ECO:0000256" key="15">
    <source>
        <dbReference type="HAMAP-Rule" id="MF_00158"/>
    </source>
</evidence>
<evidence type="ECO:0000256" key="1">
    <source>
        <dbReference type="ARBA" id="ARBA00004496"/>
    </source>
</evidence>
<dbReference type="GO" id="GO:0005524">
    <property type="term" value="F:ATP binding"/>
    <property type="evidence" value="ECO:0007669"/>
    <property type="project" value="UniProtKB-KW"/>
</dbReference>
<dbReference type="GO" id="GO:0015940">
    <property type="term" value="P:pantothenate biosynthetic process"/>
    <property type="evidence" value="ECO:0007669"/>
    <property type="project" value="UniProtKB-UniRule"/>
</dbReference>
<dbReference type="SUPFAM" id="SSF52374">
    <property type="entry name" value="Nucleotidylyl transferase"/>
    <property type="match status" value="1"/>
</dbReference>
<dbReference type="Proteomes" id="UP000516422">
    <property type="component" value="Chromosome"/>
</dbReference>
<evidence type="ECO:0000256" key="8">
    <source>
        <dbReference type="ARBA" id="ARBA00022655"/>
    </source>
</evidence>
<evidence type="ECO:0000256" key="12">
    <source>
        <dbReference type="ARBA" id="ARBA00048258"/>
    </source>
</evidence>
<keyword evidence="10 15" id="KW-0067">ATP-binding</keyword>
<dbReference type="InterPro" id="IPR014729">
    <property type="entry name" value="Rossmann-like_a/b/a_fold"/>
</dbReference>
<evidence type="ECO:0000256" key="5">
    <source>
        <dbReference type="ARBA" id="ARBA00014155"/>
    </source>
</evidence>
<comment type="pathway">
    <text evidence="2 15">Cofactor biosynthesis; (R)-pantothenate biosynthesis; (R)-pantothenate from (R)-pantoate and beta-alanine: step 1/1.</text>
</comment>
<dbReference type="EMBL" id="CP051006">
    <property type="protein sequence ID" value="QNT93826.1"/>
    <property type="molecule type" value="Genomic_DNA"/>
</dbReference>
<evidence type="ECO:0000256" key="6">
    <source>
        <dbReference type="ARBA" id="ARBA00022490"/>
    </source>
</evidence>